<reference evidence="1 2" key="1">
    <citation type="journal article" date="2013" name="Stand. Genomic Sci.">
        <title>Genomic Encyclopedia of Type Strains, Phase I: The one thousand microbial genomes (KMG-I) project.</title>
        <authorList>
            <person name="Kyrpides N.C."/>
            <person name="Woyke T."/>
            <person name="Eisen J.A."/>
            <person name="Garrity G."/>
            <person name="Lilburn T.G."/>
            <person name="Beck B.J."/>
            <person name="Whitman W.B."/>
            <person name="Hugenholtz P."/>
            <person name="Klenk H.P."/>
        </authorList>
    </citation>
    <scope>NUCLEOTIDE SEQUENCE [LARGE SCALE GENOMIC DNA]</scope>
    <source>
        <strain evidence="1 2">DSM 13484</strain>
    </source>
</reference>
<dbReference type="Proteomes" id="UP000316778">
    <property type="component" value="Unassembled WGS sequence"/>
</dbReference>
<accession>A0A562SY97</accession>
<name>A0A562SY97_CHIJA</name>
<dbReference type="AlphaFoldDB" id="A0A562SY97"/>
<proteinExistence type="predicted"/>
<sequence>MKQRPMLMGTPMVISTKKDIKTQTRRLRGLEYVNQLPDVWQPYSDPGIMGNGKYGQLFQHKGSGNIVMCACPYGHPGDVLWVRESWSTCYNAATIEFDYKYKADHGLYIDDVRPVKWKPSIHMPRKAARIFLRITDIRVERLQDITDKDARAEGVEFQGFDQTIGSKNYLDGSWFVSWGTLPEFIPINQLARRSFETLWQSINGTDSWAANPWVWVISFKRIESPD</sequence>
<dbReference type="OrthoDB" id="72471at2"/>
<evidence type="ECO:0008006" key="3">
    <source>
        <dbReference type="Google" id="ProtNLM"/>
    </source>
</evidence>
<comment type="caution">
    <text evidence="1">The sequence shown here is derived from an EMBL/GenBank/DDBJ whole genome shotgun (WGS) entry which is preliminary data.</text>
</comment>
<organism evidence="1 2">
    <name type="scientific">Chitinophaga japonensis</name>
    <name type="common">Flexibacter japonensis</name>
    <dbReference type="NCBI Taxonomy" id="104662"/>
    <lineage>
        <taxon>Bacteria</taxon>
        <taxon>Pseudomonadati</taxon>
        <taxon>Bacteroidota</taxon>
        <taxon>Chitinophagia</taxon>
        <taxon>Chitinophagales</taxon>
        <taxon>Chitinophagaceae</taxon>
        <taxon>Chitinophaga</taxon>
    </lineage>
</organism>
<gene>
    <name evidence="1" type="ORF">LX66_3573</name>
</gene>
<keyword evidence="2" id="KW-1185">Reference proteome</keyword>
<protein>
    <recommendedName>
        <fullName evidence="3">Morphogenetic protein</fullName>
    </recommendedName>
</protein>
<dbReference type="EMBL" id="VLLG01000004">
    <property type="protein sequence ID" value="TWI86319.1"/>
    <property type="molecule type" value="Genomic_DNA"/>
</dbReference>
<dbReference type="RefSeq" id="WP_145716041.1">
    <property type="nucleotide sequence ID" value="NZ_BAAAFY010000005.1"/>
</dbReference>
<evidence type="ECO:0000313" key="2">
    <source>
        <dbReference type="Proteomes" id="UP000316778"/>
    </source>
</evidence>
<evidence type="ECO:0000313" key="1">
    <source>
        <dbReference type="EMBL" id="TWI86319.1"/>
    </source>
</evidence>